<gene>
    <name evidence="2" type="ordered locus">Acid_3146</name>
</gene>
<accession>Q022H6</accession>
<dbReference type="STRING" id="234267.Acid_3146"/>
<dbReference type="KEGG" id="sus:Acid_3146"/>
<protein>
    <submittedName>
        <fullName evidence="2">Uncharacterized protein</fullName>
    </submittedName>
</protein>
<proteinExistence type="predicted"/>
<keyword evidence="1" id="KW-0732">Signal</keyword>
<feature type="signal peptide" evidence="1">
    <location>
        <begin position="1"/>
        <end position="21"/>
    </location>
</feature>
<reference evidence="2" key="1">
    <citation type="submission" date="2006-10" db="EMBL/GenBank/DDBJ databases">
        <title>Complete sequence of Solibacter usitatus Ellin6076.</title>
        <authorList>
            <consortium name="US DOE Joint Genome Institute"/>
            <person name="Copeland A."/>
            <person name="Lucas S."/>
            <person name="Lapidus A."/>
            <person name="Barry K."/>
            <person name="Detter J.C."/>
            <person name="Glavina del Rio T."/>
            <person name="Hammon N."/>
            <person name="Israni S."/>
            <person name="Dalin E."/>
            <person name="Tice H."/>
            <person name="Pitluck S."/>
            <person name="Thompson L.S."/>
            <person name="Brettin T."/>
            <person name="Bruce D."/>
            <person name="Han C."/>
            <person name="Tapia R."/>
            <person name="Gilna P."/>
            <person name="Schmutz J."/>
            <person name="Larimer F."/>
            <person name="Land M."/>
            <person name="Hauser L."/>
            <person name="Kyrpides N."/>
            <person name="Mikhailova N."/>
            <person name="Janssen P.H."/>
            <person name="Kuske C.R."/>
            <person name="Richardson P."/>
        </authorList>
    </citation>
    <scope>NUCLEOTIDE SEQUENCE</scope>
    <source>
        <strain evidence="2">Ellin6076</strain>
    </source>
</reference>
<organism evidence="2">
    <name type="scientific">Solibacter usitatus (strain Ellin6076)</name>
    <dbReference type="NCBI Taxonomy" id="234267"/>
    <lineage>
        <taxon>Bacteria</taxon>
        <taxon>Pseudomonadati</taxon>
        <taxon>Acidobacteriota</taxon>
        <taxon>Terriglobia</taxon>
        <taxon>Bryobacterales</taxon>
        <taxon>Solibacteraceae</taxon>
        <taxon>Candidatus Solibacter</taxon>
    </lineage>
</organism>
<name>Q022H6_SOLUE</name>
<dbReference type="OrthoDB" id="9889074at2"/>
<evidence type="ECO:0000313" key="2">
    <source>
        <dbReference type="EMBL" id="ABJ84124.1"/>
    </source>
</evidence>
<sequence length="316" mass="32851" precursor="true">MKLSPLYLLFLSSIYSIPAQTAATLASAGYTAPAAPVAVAPGQVVTLFFRGVPPLPDGTLRAGEAKTTPLPTTLAGLSASIDQPHASLPVFAVRQESDCQGDQTGQSCLLTSLRVQIPTDFLQPVMSLVLTVDGQATRNFPLTAISDNAHVLTSCDLTWDTYWARSCTRLAFHSDGTTPVSANAPAQRGETLVIYLWGLGITSPAVPAGTVSPSGAALKQFPGVPGVRARFLDRPLTSLTAIPAYYSAEDATTSGSPIDFAGLTPGQVGLYQLNIPLPGSLNPSTVCADPVLGNAVLNVTTIFGATQEVPICAKSR</sequence>
<dbReference type="EMBL" id="CP000473">
    <property type="protein sequence ID" value="ABJ84124.1"/>
    <property type="molecule type" value="Genomic_DNA"/>
</dbReference>
<evidence type="ECO:0000256" key="1">
    <source>
        <dbReference type="SAM" id="SignalP"/>
    </source>
</evidence>
<dbReference type="NCBIfam" id="TIGR03437">
    <property type="entry name" value="Soli_cterm"/>
    <property type="match status" value="1"/>
</dbReference>
<dbReference type="InParanoid" id="Q022H6"/>
<dbReference type="HOGENOM" id="CLU_879694_0_0_0"/>
<dbReference type="AlphaFoldDB" id="Q022H6"/>
<feature type="chain" id="PRO_5004163143" evidence="1">
    <location>
        <begin position="22"/>
        <end position="316"/>
    </location>
</feature>
<dbReference type="InterPro" id="IPR017803">
    <property type="entry name" value="CHP03437_C"/>
</dbReference>